<evidence type="ECO:0000259" key="2">
    <source>
        <dbReference type="Pfam" id="PF14534"/>
    </source>
</evidence>
<dbReference type="GO" id="GO:0016853">
    <property type="term" value="F:isomerase activity"/>
    <property type="evidence" value="ECO:0007669"/>
    <property type="project" value="UniProtKB-KW"/>
</dbReference>
<sequence>MRIARALLPLLLLSTAMLNAQTPAAANQTPTAKAILAVLDRQVADWNRGDIDAFATGYKNSPDILFIGRTINRGYAEMVANYHKGYPTKERMGVLSFSQLEVQPLDARFATATGHFHIEASAAAGGNSDGYFLLVWEKTADGWKVVRDDTTGLPQPKAK</sequence>
<protein>
    <submittedName>
        <fullName evidence="3">Ketosteroid isomerase homolog</fullName>
    </submittedName>
</protein>
<evidence type="ECO:0000313" key="4">
    <source>
        <dbReference type="Proteomes" id="UP000198356"/>
    </source>
</evidence>
<dbReference type="Proteomes" id="UP000198356">
    <property type="component" value="Unassembled WGS sequence"/>
</dbReference>
<dbReference type="RefSeq" id="WP_089406679.1">
    <property type="nucleotide sequence ID" value="NZ_FZOU01000001.1"/>
</dbReference>
<name>A0A239DAU2_9BACT</name>
<keyword evidence="3" id="KW-0413">Isomerase</keyword>
<feature type="signal peptide" evidence="1">
    <location>
        <begin position="1"/>
        <end position="20"/>
    </location>
</feature>
<dbReference type="Pfam" id="PF14534">
    <property type="entry name" value="DUF4440"/>
    <property type="match status" value="1"/>
</dbReference>
<dbReference type="AlphaFoldDB" id="A0A239DAU2"/>
<proteinExistence type="predicted"/>
<dbReference type="InterPro" id="IPR032710">
    <property type="entry name" value="NTF2-like_dom_sf"/>
</dbReference>
<dbReference type="EMBL" id="FZOU01000001">
    <property type="protein sequence ID" value="SNS29440.1"/>
    <property type="molecule type" value="Genomic_DNA"/>
</dbReference>
<gene>
    <name evidence="3" type="ORF">SAMN05421770_101376</name>
</gene>
<evidence type="ECO:0000313" key="3">
    <source>
        <dbReference type="EMBL" id="SNS29440.1"/>
    </source>
</evidence>
<feature type="domain" description="DUF4440" evidence="2">
    <location>
        <begin position="35"/>
        <end position="145"/>
    </location>
</feature>
<organism evidence="3 4">
    <name type="scientific">Granulicella rosea</name>
    <dbReference type="NCBI Taxonomy" id="474952"/>
    <lineage>
        <taxon>Bacteria</taxon>
        <taxon>Pseudomonadati</taxon>
        <taxon>Acidobacteriota</taxon>
        <taxon>Terriglobia</taxon>
        <taxon>Terriglobales</taxon>
        <taxon>Acidobacteriaceae</taxon>
        <taxon>Granulicella</taxon>
    </lineage>
</organism>
<dbReference type="Gene3D" id="3.10.450.50">
    <property type="match status" value="1"/>
</dbReference>
<feature type="chain" id="PRO_5012308657" evidence="1">
    <location>
        <begin position="21"/>
        <end position="159"/>
    </location>
</feature>
<keyword evidence="4" id="KW-1185">Reference proteome</keyword>
<dbReference type="OrthoDB" id="120856at2"/>
<dbReference type="InterPro" id="IPR027843">
    <property type="entry name" value="DUF4440"/>
</dbReference>
<dbReference type="SUPFAM" id="SSF54427">
    <property type="entry name" value="NTF2-like"/>
    <property type="match status" value="1"/>
</dbReference>
<reference evidence="3 4" key="1">
    <citation type="submission" date="2017-06" db="EMBL/GenBank/DDBJ databases">
        <authorList>
            <person name="Kim H.J."/>
            <person name="Triplett B.A."/>
        </authorList>
    </citation>
    <scope>NUCLEOTIDE SEQUENCE [LARGE SCALE GENOMIC DNA]</scope>
    <source>
        <strain evidence="3 4">DSM 18704</strain>
    </source>
</reference>
<accession>A0A239DAU2</accession>
<evidence type="ECO:0000256" key="1">
    <source>
        <dbReference type="SAM" id="SignalP"/>
    </source>
</evidence>
<keyword evidence="1" id="KW-0732">Signal</keyword>